<keyword evidence="3" id="KW-1185">Reference proteome</keyword>
<evidence type="ECO:0000256" key="1">
    <source>
        <dbReference type="SAM" id="MobiDB-lite"/>
    </source>
</evidence>
<dbReference type="EMBL" id="ABCS01000004">
    <property type="protein sequence ID" value="EDM81352.1"/>
    <property type="molecule type" value="Genomic_DNA"/>
</dbReference>
<organism evidence="2 3">
    <name type="scientific">Plesiocystis pacifica SIR-1</name>
    <dbReference type="NCBI Taxonomy" id="391625"/>
    <lineage>
        <taxon>Bacteria</taxon>
        <taxon>Pseudomonadati</taxon>
        <taxon>Myxococcota</taxon>
        <taxon>Polyangia</taxon>
        <taxon>Nannocystales</taxon>
        <taxon>Nannocystaceae</taxon>
        <taxon>Plesiocystis</taxon>
    </lineage>
</organism>
<reference evidence="2 3" key="1">
    <citation type="submission" date="2007-06" db="EMBL/GenBank/DDBJ databases">
        <authorList>
            <person name="Shimkets L."/>
            <person name="Ferriera S."/>
            <person name="Johnson J."/>
            <person name="Kravitz S."/>
            <person name="Beeson K."/>
            <person name="Sutton G."/>
            <person name="Rogers Y.-H."/>
            <person name="Friedman R."/>
            <person name="Frazier M."/>
            <person name="Venter J.C."/>
        </authorList>
    </citation>
    <scope>NUCLEOTIDE SEQUENCE [LARGE SCALE GENOMIC DNA]</scope>
    <source>
        <strain evidence="2 3">SIR-1</strain>
    </source>
</reference>
<name>A6FYT0_9BACT</name>
<protein>
    <submittedName>
        <fullName evidence="2">Uncharacterized protein</fullName>
    </submittedName>
</protein>
<dbReference type="OrthoDB" id="4846903at2"/>
<accession>A6FYT0</accession>
<dbReference type="STRING" id="391625.PPSIR1_40750"/>
<comment type="caution">
    <text evidence="2">The sequence shown here is derived from an EMBL/GenBank/DDBJ whole genome shotgun (WGS) entry which is preliminary data.</text>
</comment>
<dbReference type="Proteomes" id="UP000005801">
    <property type="component" value="Unassembled WGS sequence"/>
</dbReference>
<feature type="region of interest" description="Disordered" evidence="1">
    <location>
        <begin position="328"/>
        <end position="351"/>
    </location>
</feature>
<sequence>MAKNDFYIDATTVLTTLKDNRAPAGSLARSNIAAIGQNTTRKVRELDDDLRNWLLGLQLLERVPFHYIVPDARMLPPESVRMFYIDRTWTDRLVQGAISAGAVSNGELKLTMEAAVGIRNQLDKHGGQGDQVTGMLLRSILVRRWPRMEIRAFRNKQRLTNLRVARISEGILLVLWHGVPNLVEIEEPKHGVQFGINADPSLPAPTREDPYAGGYVEPRDPDTGDTTTLRDAEPRANVMWRVPPATLMSKVEIDRDRFMHLVKTKKKDTVAHDNVLDIDALARQLAADFEVPSSVNENKVPASVDEHIDSRYMAMALQQFPFVQPFRSDARASTDEREHYPPLPPKPKDHTMSKGLIAVMPLLKTYFDNPTDEEVQIKFMAKPQADVAVAAQLALQGGLNAISATTAMLLAANKDDNDGEDS</sequence>
<gene>
    <name evidence="2" type="ORF">PPSIR1_40750</name>
</gene>
<dbReference type="AlphaFoldDB" id="A6FYT0"/>
<proteinExistence type="predicted"/>
<dbReference type="RefSeq" id="WP_006969629.1">
    <property type="nucleotide sequence ID" value="NZ_ABCS01000004.1"/>
</dbReference>
<evidence type="ECO:0000313" key="3">
    <source>
        <dbReference type="Proteomes" id="UP000005801"/>
    </source>
</evidence>
<evidence type="ECO:0000313" key="2">
    <source>
        <dbReference type="EMBL" id="EDM81352.1"/>
    </source>
</evidence>